<dbReference type="InterPro" id="IPR042769">
    <property type="entry name" value="SPATA6_fam"/>
</dbReference>
<protein>
    <recommendedName>
        <fullName evidence="3">Spermatogenesis-associated protein 6 N-terminal domain-containing protein</fullName>
    </recommendedName>
</protein>
<name>A0AAV8YNC8_9CUCU</name>
<dbReference type="InterPro" id="IPR032732">
    <property type="entry name" value="SPATA6_N"/>
</dbReference>
<evidence type="ECO:0000256" key="2">
    <source>
        <dbReference type="ARBA" id="ARBA00022553"/>
    </source>
</evidence>
<accession>A0AAV8YNC8</accession>
<dbReference type="GO" id="GO:0120212">
    <property type="term" value="C:sperm head-tail coupling apparatus"/>
    <property type="evidence" value="ECO:0007669"/>
    <property type="project" value="InterPro"/>
</dbReference>
<organism evidence="4 5">
    <name type="scientific">Aromia moschata</name>
    <dbReference type="NCBI Taxonomy" id="1265417"/>
    <lineage>
        <taxon>Eukaryota</taxon>
        <taxon>Metazoa</taxon>
        <taxon>Ecdysozoa</taxon>
        <taxon>Arthropoda</taxon>
        <taxon>Hexapoda</taxon>
        <taxon>Insecta</taxon>
        <taxon>Pterygota</taxon>
        <taxon>Neoptera</taxon>
        <taxon>Endopterygota</taxon>
        <taxon>Coleoptera</taxon>
        <taxon>Polyphaga</taxon>
        <taxon>Cucujiformia</taxon>
        <taxon>Chrysomeloidea</taxon>
        <taxon>Cerambycidae</taxon>
        <taxon>Cerambycinae</taxon>
        <taxon>Callichromatini</taxon>
        <taxon>Aromia</taxon>
    </lineage>
</organism>
<dbReference type="PANTHER" id="PTHR16435">
    <property type="entry name" value="SPERMATOGENESIS-ASSOCIATED PROTEIN 6 SPATA6"/>
    <property type="match status" value="1"/>
</dbReference>
<feature type="domain" description="Spermatogenesis-associated protein 6 N-terminal" evidence="3">
    <location>
        <begin position="6"/>
        <end position="71"/>
    </location>
</feature>
<feature type="non-terminal residue" evidence="4">
    <location>
        <position position="1"/>
    </location>
</feature>
<dbReference type="EMBL" id="JAPWTK010000064">
    <property type="protein sequence ID" value="KAJ8952797.1"/>
    <property type="molecule type" value="Genomic_DNA"/>
</dbReference>
<keyword evidence="2" id="KW-0597">Phosphoprotein</keyword>
<dbReference type="PANTHER" id="PTHR16435:SF6">
    <property type="entry name" value="IP09370P"/>
    <property type="match status" value="1"/>
</dbReference>
<evidence type="ECO:0000256" key="1">
    <source>
        <dbReference type="ARBA" id="ARBA00006215"/>
    </source>
</evidence>
<dbReference type="Pfam" id="PF14909">
    <property type="entry name" value="SPATA6"/>
    <property type="match status" value="1"/>
</dbReference>
<evidence type="ECO:0000313" key="5">
    <source>
        <dbReference type="Proteomes" id="UP001162162"/>
    </source>
</evidence>
<dbReference type="GO" id="GO:0007283">
    <property type="term" value="P:spermatogenesis"/>
    <property type="evidence" value="ECO:0007669"/>
    <property type="project" value="InterPro"/>
</dbReference>
<gene>
    <name evidence="4" type="ORF">NQ318_008114</name>
</gene>
<comment type="similarity">
    <text evidence="1">Belongs to the SPATA6 family.</text>
</comment>
<keyword evidence="5" id="KW-1185">Reference proteome</keyword>
<dbReference type="GO" id="GO:0032027">
    <property type="term" value="F:myosin light chain binding"/>
    <property type="evidence" value="ECO:0007669"/>
    <property type="project" value="InterPro"/>
</dbReference>
<evidence type="ECO:0000313" key="4">
    <source>
        <dbReference type="EMBL" id="KAJ8952797.1"/>
    </source>
</evidence>
<proteinExistence type="inferred from homology"/>
<dbReference type="Proteomes" id="UP001162162">
    <property type="component" value="Unassembled WGS sequence"/>
</dbReference>
<evidence type="ECO:0000259" key="3">
    <source>
        <dbReference type="Pfam" id="PF14909"/>
    </source>
</evidence>
<reference evidence="4" key="1">
    <citation type="journal article" date="2023" name="Insect Mol. Biol.">
        <title>Genome sequencing provides insights into the evolution of gene families encoding plant cell wall-degrading enzymes in longhorned beetles.</title>
        <authorList>
            <person name="Shin N.R."/>
            <person name="Okamura Y."/>
            <person name="Kirsch R."/>
            <person name="Pauchet Y."/>
        </authorList>
    </citation>
    <scope>NUCLEOTIDE SEQUENCE</scope>
    <source>
        <strain evidence="4">AMC_N1</strain>
    </source>
</reference>
<dbReference type="AlphaFoldDB" id="A0AAV8YNC8"/>
<comment type="caution">
    <text evidence="4">The sequence shown here is derived from an EMBL/GenBank/DDBJ whole genome shotgun (WGS) entry which is preliminary data.</text>
</comment>
<sequence length="174" mass="19578">NEWFYAELIQWQNCEEGCVLASFQTTLDDLLYPSSLRGSVAGIDIDLLMEPTKVFPGTIAPKLEVSTKTTIEETVCDLKSEEGSRVIPKLLTSTILPPKKTRPRKVCHSIAFSRAQKHASIKEKKSRPPFQYRRAEDNLILRNNPNIVGNQFFKNNTSGQCASTVPVCHCYCKT</sequence>